<name>A0A397GPD4_9GLOM</name>
<evidence type="ECO:0008006" key="3">
    <source>
        <dbReference type="Google" id="ProtNLM"/>
    </source>
</evidence>
<reference evidence="1 2" key="1">
    <citation type="submission" date="2018-08" db="EMBL/GenBank/DDBJ databases">
        <title>Genome and evolution of the arbuscular mycorrhizal fungus Diversispora epigaea (formerly Glomus versiforme) and its bacterial endosymbionts.</title>
        <authorList>
            <person name="Sun X."/>
            <person name="Fei Z."/>
            <person name="Harrison M."/>
        </authorList>
    </citation>
    <scope>NUCLEOTIDE SEQUENCE [LARGE SCALE GENOMIC DNA]</scope>
    <source>
        <strain evidence="1 2">IT104</strain>
    </source>
</reference>
<evidence type="ECO:0000313" key="1">
    <source>
        <dbReference type="EMBL" id="RHZ51568.1"/>
    </source>
</evidence>
<accession>A0A397GPD4</accession>
<keyword evidence="2" id="KW-1185">Reference proteome</keyword>
<dbReference type="EMBL" id="PQFF01000415">
    <property type="protein sequence ID" value="RHZ51568.1"/>
    <property type="molecule type" value="Genomic_DNA"/>
</dbReference>
<proteinExistence type="predicted"/>
<evidence type="ECO:0000313" key="2">
    <source>
        <dbReference type="Proteomes" id="UP000266861"/>
    </source>
</evidence>
<dbReference type="AlphaFoldDB" id="A0A397GPD4"/>
<dbReference type="Proteomes" id="UP000266861">
    <property type="component" value="Unassembled WGS sequence"/>
</dbReference>
<protein>
    <recommendedName>
        <fullName evidence="3">RING-type domain-containing protein</fullName>
    </recommendedName>
</protein>
<sequence length="196" mass="22553">MSEIFLPFWWTVDIRSIYEARNFEIPECRVQIQKYRKLALNEIGTQDSMEKELNSITHGRDQESQLLESNTISILQNKDTASSPKNVIEPTPEICSKCSEAVSPELSKLVVLLTYKHVIHLECIGNKRNLCPKCTSADDLEKDIIFYLHSIASTSDETSTNTPSENSDVKEISNKSHRLYYEVDDVERRSIEQIRK</sequence>
<gene>
    <name evidence="1" type="ORF">Glove_476g79</name>
</gene>
<comment type="caution">
    <text evidence="1">The sequence shown here is derived from an EMBL/GenBank/DDBJ whole genome shotgun (WGS) entry which is preliminary data.</text>
</comment>
<organism evidence="1 2">
    <name type="scientific">Diversispora epigaea</name>
    <dbReference type="NCBI Taxonomy" id="1348612"/>
    <lineage>
        <taxon>Eukaryota</taxon>
        <taxon>Fungi</taxon>
        <taxon>Fungi incertae sedis</taxon>
        <taxon>Mucoromycota</taxon>
        <taxon>Glomeromycotina</taxon>
        <taxon>Glomeromycetes</taxon>
        <taxon>Diversisporales</taxon>
        <taxon>Diversisporaceae</taxon>
        <taxon>Diversispora</taxon>
    </lineage>
</organism>